<feature type="domain" description="EamA" evidence="3">
    <location>
        <begin position="8"/>
        <end position="108"/>
    </location>
</feature>
<name>A0ABR6YXN0_9FIRM</name>
<feature type="transmembrane region" description="Helical" evidence="2">
    <location>
        <begin position="91"/>
        <end position="108"/>
    </location>
</feature>
<evidence type="ECO:0000259" key="3">
    <source>
        <dbReference type="Pfam" id="PF00892"/>
    </source>
</evidence>
<dbReference type="InterPro" id="IPR000620">
    <property type="entry name" value="EamA_dom"/>
</dbReference>
<dbReference type="InterPro" id="IPR037185">
    <property type="entry name" value="EmrE-like"/>
</dbReference>
<dbReference type="Pfam" id="PF00892">
    <property type="entry name" value="EamA"/>
    <property type="match status" value="1"/>
</dbReference>
<dbReference type="SUPFAM" id="SSF103481">
    <property type="entry name" value="Multidrug resistance efflux transporter EmrE"/>
    <property type="match status" value="1"/>
</dbReference>
<keyword evidence="2" id="KW-0472">Membrane</keyword>
<dbReference type="EMBL" id="WJBE01000007">
    <property type="protein sequence ID" value="MBC3899937.1"/>
    <property type="molecule type" value="Genomic_DNA"/>
</dbReference>
<evidence type="ECO:0000256" key="2">
    <source>
        <dbReference type="SAM" id="Phobius"/>
    </source>
</evidence>
<evidence type="ECO:0000313" key="5">
    <source>
        <dbReference type="Proteomes" id="UP000622405"/>
    </source>
</evidence>
<comment type="similarity">
    <text evidence="1">Belongs to the EamA transporter family.</text>
</comment>
<gene>
    <name evidence="4" type="ORF">GH811_09940</name>
</gene>
<sequence>MKLKNYLFLHASLLLYSVGSVFSKMASKEEFLSLGFILYYGLFLFILFVYALLWQQILKRFPLTVAFANKAITILWGIVWGYLFFGEALRWGMLLGSVIIVSGIYLVVSDDK</sequence>
<keyword evidence="2" id="KW-0812">Transmembrane</keyword>
<dbReference type="Proteomes" id="UP000622405">
    <property type="component" value="Unassembled WGS sequence"/>
</dbReference>
<keyword evidence="2" id="KW-1133">Transmembrane helix</keyword>
<comment type="caution">
    <text evidence="4">The sequence shown here is derived from an EMBL/GenBank/DDBJ whole genome shotgun (WGS) entry which is preliminary data.</text>
</comment>
<dbReference type="Gene3D" id="1.10.3730.20">
    <property type="match status" value="1"/>
</dbReference>
<feature type="transmembrane region" description="Helical" evidence="2">
    <location>
        <begin position="65"/>
        <end position="85"/>
    </location>
</feature>
<accession>A0ABR6YXN0</accession>
<proteinExistence type="inferred from homology"/>
<dbReference type="RefSeq" id="WP_186894316.1">
    <property type="nucleotide sequence ID" value="NZ_WJBE01000007.1"/>
</dbReference>
<protein>
    <submittedName>
        <fullName evidence="4">EamA family transporter</fullName>
    </submittedName>
</protein>
<evidence type="ECO:0000256" key="1">
    <source>
        <dbReference type="ARBA" id="ARBA00007362"/>
    </source>
</evidence>
<keyword evidence="5" id="KW-1185">Reference proteome</keyword>
<evidence type="ECO:0000313" key="4">
    <source>
        <dbReference type="EMBL" id="MBC3899937.1"/>
    </source>
</evidence>
<organism evidence="4 5">
    <name type="scientific">Acetobacterium malicum</name>
    <dbReference type="NCBI Taxonomy" id="52692"/>
    <lineage>
        <taxon>Bacteria</taxon>
        <taxon>Bacillati</taxon>
        <taxon>Bacillota</taxon>
        <taxon>Clostridia</taxon>
        <taxon>Eubacteriales</taxon>
        <taxon>Eubacteriaceae</taxon>
        <taxon>Acetobacterium</taxon>
    </lineage>
</organism>
<feature type="transmembrane region" description="Helical" evidence="2">
    <location>
        <begin position="33"/>
        <end position="53"/>
    </location>
</feature>
<reference evidence="4 5" key="1">
    <citation type="journal article" date="2020" name="mSystems">
        <title>Defining Genomic and Predicted Metabolic Features of the Acetobacterium Genus.</title>
        <authorList>
            <person name="Ross D.E."/>
            <person name="Marshall C.W."/>
            <person name="Gulliver D."/>
            <person name="May H.D."/>
            <person name="Norman R.S."/>
        </authorList>
    </citation>
    <scope>NUCLEOTIDE SEQUENCE [LARGE SCALE GENOMIC DNA]</scope>
    <source>
        <strain evidence="4 5">DSM 4132</strain>
    </source>
</reference>